<dbReference type="KEGG" id="acp:A2cp1_3295"/>
<dbReference type="EMBL" id="CP001359">
    <property type="protein sequence ID" value="ACL66629.1"/>
    <property type="molecule type" value="Genomic_DNA"/>
</dbReference>
<dbReference type="Pfam" id="PF12146">
    <property type="entry name" value="Hydrolase_4"/>
    <property type="match status" value="1"/>
</dbReference>
<accession>B8JGZ2</accession>
<proteinExistence type="predicted"/>
<reference evidence="2" key="1">
    <citation type="submission" date="2009-01" db="EMBL/GenBank/DDBJ databases">
        <title>Complete sequence of Anaeromyxobacter dehalogenans 2CP-1.</title>
        <authorList>
            <consortium name="US DOE Joint Genome Institute"/>
            <person name="Lucas S."/>
            <person name="Copeland A."/>
            <person name="Lapidus A."/>
            <person name="Glavina del Rio T."/>
            <person name="Dalin E."/>
            <person name="Tice H."/>
            <person name="Bruce D."/>
            <person name="Goodwin L."/>
            <person name="Pitluck S."/>
            <person name="Saunders E."/>
            <person name="Brettin T."/>
            <person name="Detter J.C."/>
            <person name="Han C."/>
            <person name="Larimer F."/>
            <person name="Land M."/>
            <person name="Hauser L."/>
            <person name="Kyrpides N."/>
            <person name="Ovchinnikova G."/>
            <person name="Beliaev A.S."/>
            <person name="Richardson P."/>
        </authorList>
    </citation>
    <scope>NUCLEOTIDE SEQUENCE</scope>
    <source>
        <strain evidence="2">2CP-1</strain>
    </source>
</reference>
<dbReference type="Proteomes" id="UP000007089">
    <property type="component" value="Chromosome"/>
</dbReference>
<evidence type="ECO:0000259" key="1">
    <source>
        <dbReference type="Pfam" id="PF12146"/>
    </source>
</evidence>
<protein>
    <recommendedName>
        <fullName evidence="1">Serine aminopeptidase S33 domain-containing protein</fullName>
    </recommendedName>
</protein>
<evidence type="ECO:0000313" key="3">
    <source>
        <dbReference type="Proteomes" id="UP000007089"/>
    </source>
</evidence>
<dbReference type="InterPro" id="IPR022742">
    <property type="entry name" value="Hydrolase_4"/>
</dbReference>
<gene>
    <name evidence="2" type="ordered locus">A2cp1_3295</name>
</gene>
<dbReference type="InterPro" id="IPR029058">
    <property type="entry name" value="AB_hydrolase_fold"/>
</dbReference>
<feature type="domain" description="Serine aminopeptidase S33" evidence="1">
    <location>
        <begin position="82"/>
        <end position="178"/>
    </location>
</feature>
<evidence type="ECO:0000313" key="2">
    <source>
        <dbReference type="EMBL" id="ACL66629.1"/>
    </source>
</evidence>
<dbReference type="SUPFAM" id="SSF53474">
    <property type="entry name" value="alpha/beta-Hydrolases"/>
    <property type="match status" value="1"/>
</dbReference>
<dbReference type="AlphaFoldDB" id="B8JGZ2"/>
<organism evidence="2 3">
    <name type="scientific">Anaeromyxobacter dehalogenans (strain ATCC BAA-258 / DSM 21875 / 2CP-1)</name>
    <dbReference type="NCBI Taxonomy" id="455488"/>
    <lineage>
        <taxon>Bacteria</taxon>
        <taxon>Pseudomonadati</taxon>
        <taxon>Myxococcota</taxon>
        <taxon>Myxococcia</taxon>
        <taxon>Myxococcales</taxon>
        <taxon>Cystobacterineae</taxon>
        <taxon>Anaeromyxobacteraceae</taxon>
        <taxon>Anaeromyxobacter</taxon>
    </lineage>
</organism>
<name>B8JGZ2_ANAD2</name>
<keyword evidence="3" id="KW-1185">Reference proteome</keyword>
<dbReference type="HOGENOM" id="CLU_072027_0_0_7"/>
<dbReference type="Gene3D" id="3.40.50.1820">
    <property type="entry name" value="alpha/beta hydrolase"/>
    <property type="match status" value="1"/>
</dbReference>
<sequence length="320" mass="32677">MPRPENSTNVRSPARRALRAGFSALSEVAPRLAARAAGRLILTPPRHRPPPAEREALARAEPLALPGRDGALRAWRVGQGPAVLLLHGWGGRAGQLLPIAEALAAAGCSAVTLDAPAHGASPGCLASMIHFAEAARAAAAAVGARMAVGHSLGGSAVVLAMIRGLRLDTAVAISPPRGPAGFVAQAAAELGVSAAALGEDMERRLGVSPDALDLPRLAPPGAAPLLVIHDPGDREIPFADGAALAEGWPTARLLATQGLGHRRILRDAGVIAAVVAQARQWLPRCGGCGRLATTAGPEPRCAGCAMADDLWDRDARWAAS</sequence>